<evidence type="ECO:0000256" key="5">
    <source>
        <dbReference type="ARBA" id="ARBA00022729"/>
    </source>
</evidence>
<dbReference type="FunFam" id="1.10.287.70:FF:000010">
    <property type="entry name" value="Putative glutamate receptor ionotropic kainate 1"/>
    <property type="match status" value="1"/>
</dbReference>
<feature type="compositionally biased region" description="Polar residues" evidence="19">
    <location>
        <begin position="1172"/>
        <end position="1207"/>
    </location>
</feature>
<feature type="transmembrane region" description="Helical" evidence="20">
    <location>
        <begin position="902"/>
        <end position="923"/>
    </location>
</feature>
<feature type="transmembrane region" description="Helical" evidence="20">
    <location>
        <begin position="83"/>
        <end position="112"/>
    </location>
</feature>
<keyword evidence="18" id="KW-1015">Disulfide bond</keyword>
<keyword evidence="6 20" id="KW-1133">Transmembrane helix</keyword>
<keyword evidence="11" id="KW-0325">Glycoprotein</keyword>
<keyword evidence="12" id="KW-0628">Postsynaptic cell membrane</keyword>
<evidence type="ECO:0000256" key="8">
    <source>
        <dbReference type="ARBA" id="ARBA00023065"/>
    </source>
</evidence>
<keyword evidence="13" id="KW-1071">Ligand-gated ion channel</keyword>
<keyword evidence="7" id="KW-0770">Synapse</keyword>
<evidence type="ECO:0000256" key="12">
    <source>
        <dbReference type="ARBA" id="ARBA00023257"/>
    </source>
</evidence>
<dbReference type="InterPro" id="IPR001828">
    <property type="entry name" value="ANF_lig-bd_rcpt"/>
</dbReference>
<evidence type="ECO:0000256" key="15">
    <source>
        <dbReference type="ARBA" id="ARBA00034104"/>
    </source>
</evidence>
<feature type="binding site" evidence="16">
    <location>
        <position position="761"/>
    </location>
    <ligand>
        <name>L-glutamate</name>
        <dbReference type="ChEBI" id="CHEBI:29985"/>
    </ligand>
</feature>
<dbReference type="Pfam" id="PF00060">
    <property type="entry name" value="Lig_chan"/>
    <property type="match status" value="1"/>
</dbReference>
<feature type="transmembrane region" description="Helical" evidence="20">
    <location>
        <begin position="12"/>
        <end position="35"/>
    </location>
</feature>
<dbReference type="GO" id="GO:0045211">
    <property type="term" value="C:postsynaptic membrane"/>
    <property type="evidence" value="ECO:0007669"/>
    <property type="project" value="UniProtKB-SubCell"/>
</dbReference>
<keyword evidence="2" id="KW-0813">Transport</keyword>
<comment type="caution">
    <text evidence="23">The sequence shown here is derived from an EMBL/GenBank/DDBJ whole genome shotgun (WGS) entry which is preliminary data.</text>
</comment>
<evidence type="ECO:0000256" key="6">
    <source>
        <dbReference type="ARBA" id="ARBA00022989"/>
    </source>
</evidence>
<dbReference type="CDD" id="cd06382">
    <property type="entry name" value="PBP1_iGluR_Kainate"/>
    <property type="match status" value="1"/>
</dbReference>
<gene>
    <name evidence="23" type="ORF">DERF_004614</name>
</gene>
<proteinExistence type="inferred from homology"/>
<dbReference type="Pfam" id="PF10613">
    <property type="entry name" value="Lig_chan-Glu_bd"/>
    <property type="match status" value="1"/>
</dbReference>
<accession>A0A922I2Q3</accession>
<evidence type="ECO:0000259" key="22">
    <source>
        <dbReference type="SMART" id="SM00918"/>
    </source>
</evidence>
<keyword evidence="14" id="KW-0407">Ion channel</keyword>
<dbReference type="Gene3D" id="1.10.287.70">
    <property type="match status" value="1"/>
</dbReference>
<name>A0A922I2Q3_DERFA</name>
<feature type="region of interest" description="Disordered" evidence="19">
    <location>
        <begin position="1067"/>
        <end position="1097"/>
    </location>
</feature>
<keyword evidence="4 20" id="KW-0812">Transmembrane</keyword>
<feature type="binding site" evidence="16">
    <location>
        <position position="760"/>
    </location>
    <ligand>
        <name>L-glutamate</name>
        <dbReference type="ChEBI" id="CHEBI:29985"/>
    </ligand>
</feature>
<dbReference type="EMBL" id="ASGP02000002">
    <property type="protein sequence ID" value="KAH9520936.1"/>
    <property type="molecule type" value="Genomic_DNA"/>
</dbReference>
<dbReference type="Pfam" id="PF01094">
    <property type="entry name" value="ANF_receptor"/>
    <property type="match status" value="1"/>
</dbReference>
<dbReference type="Gene3D" id="3.40.190.10">
    <property type="entry name" value="Periplasmic binding protein-like II"/>
    <property type="match status" value="2"/>
</dbReference>
<evidence type="ECO:0000256" key="18">
    <source>
        <dbReference type="PIRSR" id="PIRSR601508-3"/>
    </source>
</evidence>
<feature type="binding site" evidence="16">
    <location>
        <position position="810"/>
    </location>
    <ligand>
        <name>L-glutamate</name>
        <dbReference type="ChEBI" id="CHEBI:29985"/>
    </ligand>
</feature>
<evidence type="ECO:0000256" key="16">
    <source>
        <dbReference type="PIRSR" id="PIRSR601508-1"/>
    </source>
</evidence>
<evidence type="ECO:0000256" key="13">
    <source>
        <dbReference type="ARBA" id="ARBA00023286"/>
    </source>
</evidence>
<keyword evidence="24" id="KW-1185">Reference proteome</keyword>
<evidence type="ECO:0000256" key="11">
    <source>
        <dbReference type="ARBA" id="ARBA00023180"/>
    </source>
</evidence>
<dbReference type="InterPro" id="IPR019594">
    <property type="entry name" value="Glu/Gly-bd"/>
</dbReference>
<evidence type="ECO:0000256" key="17">
    <source>
        <dbReference type="PIRSR" id="PIRSR601508-2"/>
    </source>
</evidence>
<dbReference type="InterPro" id="IPR001320">
    <property type="entry name" value="Iontro_rcpt_C"/>
</dbReference>
<dbReference type="GO" id="GO:0022824">
    <property type="term" value="F:transmitter-gated monoatomic ion channel activity"/>
    <property type="evidence" value="ECO:0007669"/>
    <property type="project" value="UniProtKB-ARBA"/>
</dbReference>
<dbReference type="SUPFAM" id="SSF53850">
    <property type="entry name" value="Periplasmic binding protein-like II"/>
    <property type="match status" value="1"/>
</dbReference>
<sequence>MATISIVSILKFYLLLLPPLLFQIFIIIIIINMLIPLLYSFASAAIASITEKAYSILLSTISSPSSSSSLNHYRLHRHRYSNMIYTTTSSASASSSCLFLLFIIMISTFTFVNSLPSSINVGAVFTHDRLDQEIAFKLAIKRINSDRIILPHTKLIPKIEHIQKHDSFHADKKVCGLLHTGVVAIFDPLDGYISRHLQSICDALDIPHLETRWDFTTKRDDLSVNLYPKPNVLARAYVDIVKAWNWNQFAIVYEDNEGLIRLQDFFKEAESLNWRIKLHQFKPGKPYRETFWKVKNDGEKNIILDVKNENIFRALKHAQQVGLITESHSYLITQLDLHTIDLEDFKFGKTKITAFKIIDDSNEELKLLREDWRSEFPKYYSPEISTESALIYDAVKLLATAIRELDHGQSIEIQQVSCESSVPWSHGSSLINYMRPIEFRGITGLVGFNDLGFRSSITLSVVTVSPQGLEEIGTWSEDVEQERRLNISRDWTIHYSSSALENKTLIITTILNDPYTMIKDSSFKRIGNDQFEGYAIDLISELSKLLHFNYEFRLVKDGAYGRPDKEGNWNGMMGELIRGEADLAVADLTITSKREDAVDFTHPFMNTGISILYKKPTKKITSLFSFLSPFSNVVWIYVVCAYIGVSSMLFIVGRISPYEWENPHPCRQNEQVLENAFSLSNSFWFTIGSLMQQASDLTPKAMSTRTIASIWYFFTLIMIASYTANLAAFLTVEKIVYPIENAEGLATQEKIKYGCLGSGSTASFFAESNITTYKKMWDFMSKHSDVFMKSNEEGRKTVEKADGMYAYLMESASIEYIIERNCNLTQIGGLLDSKGYGVATRKDSPYRTPLSQAILKLQESGALLTLKERWWKQKKGGGQCIDDPKKSSGSVTPLKIDNVGGVFVVLLGGLSFSLFVVILEFVWKSRYEQPSQQNNDQNETICEEMMNDLKFALMCQSSSKLVSISSIDGHHHHHHQHHRNHNHRRYSQSNIIASSMMTTTTPSKSIIVPKVSSTPLLFSDYHHQHQHAYSHQPQHQVQQQQQGYQQYDYEPQRRLIAGGGGGGTGIGNQYCQYHPHDGDDIDGNGQINQSSNNNKSSSYLIRNSTATTTRSLPQSIMNRTNKISSLSMSTNYNTGDSSNLLIQKPPSTAKQSSRSLLYHSDNCKLNRDLESLQSSNNNPIKMNQNILSGGSTATTWHRTASSKSSTNQQQQQFIIAKNLVPRPRSGLDSHHQQQSQQQQQQQPQKQYRNTTQQQAQCINSNSLSNLPTINVTDDHDNNNVQPSTTTTTTLTKSGSIGRLVLTDNNANLISHKRYNIPLINASILD</sequence>
<feature type="compositionally biased region" description="Low complexity" evidence="19">
    <location>
        <begin position="1083"/>
        <end position="1097"/>
    </location>
</feature>
<reference evidence="23" key="1">
    <citation type="submission" date="2013-05" db="EMBL/GenBank/DDBJ databases">
        <authorList>
            <person name="Yim A.K.Y."/>
            <person name="Chan T.F."/>
            <person name="Ji K.M."/>
            <person name="Liu X.Y."/>
            <person name="Zhou J.W."/>
            <person name="Li R.Q."/>
            <person name="Yang K.Y."/>
            <person name="Li J."/>
            <person name="Li M."/>
            <person name="Law P.T.W."/>
            <person name="Wu Y.L."/>
            <person name="Cai Z.L."/>
            <person name="Qin H."/>
            <person name="Bao Y."/>
            <person name="Leung R.K.K."/>
            <person name="Ng P.K.S."/>
            <person name="Zou J."/>
            <person name="Zhong X.J."/>
            <person name="Ran P.X."/>
            <person name="Zhong N.S."/>
            <person name="Liu Z.G."/>
            <person name="Tsui S.K.W."/>
        </authorList>
    </citation>
    <scope>NUCLEOTIDE SEQUENCE</scope>
    <source>
        <strain evidence="23">Derf</strain>
        <tissue evidence="23">Whole organism</tissue>
    </source>
</reference>
<evidence type="ECO:0000256" key="3">
    <source>
        <dbReference type="ARBA" id="ARBA00022475"/>
    </source>
</evidence>
<feature type="binding site" evidence="16">
    <location>
        <position position="589"/>
    </location>
    <ligand>
        <name>L-glutamate</name>
        <dbReference type="ChEBI" id="CHEBI:29985"/>
    </ligand>
</feature>
<evidence type="ECO:0000256" key="2">
    <source>
        <dbReference type="ARBA" id="ARBA00022448"/>
    </source>
</evidence>
<evidence type="ECO:0000256" key="9">
    <source>
        <dbReference type="ARBA" id="ARBA00023136"/>
    </source>
</evidence>
<feature type="compositionally biased region" description="Low complexity" evidence="19">
    <location>
        <begin position="1027"/>
        <end position="1044"/>
    </location>
</feature>
<dbReference type="InterPro" id="IPR001508">
    <property type="entry name" value="Iono_Glu_rcpt_met"/>
</dbReference>
<dbReference type="Proteomes" id="UP000790347">
    <property type="component" value="Unassembled WGS sequence"/>
</dbReference>
<evidence type="ECO:0000256" key="19">
    <source>
        <dbReference type="SAM" id="MobiDB-lite"/>
    </source>
</evidence>
<feature type="site" description="Interaction with the cone snail toxin Con-ikot-ikot" evidence="17">
    <location>
        <position position="856"/>
    </location>
</feature>
<feature type="site" description="Crucial to convey clamshell closure to channel opening" evidence="17">
    <location>
        <position position="739"/>
    </location>
</feature>
<dbReference type="SUPFAM" id="SSF53822">
    <property type="entry name" value="Periplasmic binding protein-like I"/>
    <property type="match status" value="1"/>
</dbReference>
<evidence type="ECO:0000256" key="10">
    <source>
        <dbReference type="ARBA" id="ARBA00023170"/>
    </source>
</evidence>
<keyword evidence="10" id="KW-0675">Receptor</keyword>
<evidence type="ECO:0000313" key="23">
    <source>
        <dbReference type="EMBL" id="KAH9520936.1"/>
    </source>
</evidence>
<dbReference type="Gene3D" id="3.40.50.2300">
    <property type="match status" value="2"/>
</dbReference>
<comment type="subcellular location">
    <subcellularLocation>
        <location evidence="15">Postsynaptic cell membrane</location>
        <topology evidence="15">Multi-pass membrane protein</topology>
    </subcellularLocation>
</comment>
<keyword evidence="8" id="KW-0406">Ion transport</keyword>
<feature type="domain" description="Ionotropic glutamate receptor L-glutamate and glycine-binding" evidence="22">
    <location>
        <begin position="514"/>
        <end position="578"/>
    </location>
</feature>
<keyword evidence="5" id="KW-0732">Signal</keyword>
<protein>
    <submittedName>
        <fullName evidence="23">Uncharacterized protein</fullName>
    </submittedName>
</protein>
<dbReference type="PRINTS" id="PR00177">
    <property type="entry name" value="NMDARECEPTOR"/>
</dbReference>
<keyword evidence="9 20" id="KW-0472">Membrane</keyword>
<dbReference type="GO" id="GO:0007166">
    <property type="term" value="P:cell surface receptor signaling pathway"/>
    <property type="evidence" value="ECO:0007669"/>
    <property type="project" value="UniProtKB-ARBA"/>
</dbReference>
<feature type="binding site" evidence="16">
    <location>
        <position position="594"/>
    </location>
    <ligand>
        <name>L-glutamate</name>
        <dbReference type="ChEBI" id="CHEBI:29985"/>
    </ligand>
</feature>
<evidence type="ECO:0000259" key="21">
    <source>
        <dbReference type="SMART" id="SM00079"/>
    </source>
</evidence>
<dbReference type="SMART" id="SM00079">
    <property type="entry name" value="PBPe"/>
    <property type="match status" value="1"/>
</dbReference>
<feature type="transmembrane region" description="Helical" evidence="20">
    <location>
        <begin position="672"/>
        <end position="690"/>
    </location>
</feature>
<evidence type="ECO:0000256" key="20">
    <source>
        <dbReference type="SAM" id="Phobius"/>
    </source>
</evidence>
<evidence type="ECO:0000256" key="14">
    <source>
        <dbReference type="ARBA" id="ARBA00023303"/>
    </source>
</evidence>
<dbReference type="InterPro" id="IPR028082">
    <property type="entry name" value="Peripla_BP_I"/>
</dbReference>
<dbReference type="InterPro" id="IPR015683">
    <property type="entry name" value="Ionotropic_Glu_rcpt"/>
</dbReference>
<evidence type="ECO:0000256" key="1">
    <source>
        <dbReference type="ARBA" id="ARBA00008685"/>
    </source>
</evidence>
<dbReference type="PANTHER" id="PTHR18966">
    <property type="entry name" value="IONOTROPIC GLUTAMATE RECEPTOR"/>
    <property type="match status" value="1"/>
</dbReference>
<feature type="transmembrane region" description="Helical" evidence="20">
    <location>
        <begin position="710"/>
        <end position="732"/>
    </location>
</feature>
<feature type="transmembrane region" description="Helical" evidence="20">
    <location>
        <begin position="634"/>
        <end position="652"/>
    </location>
</feature>
<reference evidence="23" key="2">
    <citation type="journal article" date="2022" name="Res Sq">
        <title>Comparative Genomics Reveals Insights into the Divergent Evolution of Astigmatic Mites and Household Pest Adaptations.</title>
        <authorList>
            <person name="Xiong Q."/>
            <person name="Wan A.T.-Y."/>
            <person name="Liu X.-Y."/>
            <person name="Fung C.S.-H."/>
            <person name="Xiao X."/>
            <person name="Malainual N."/>
            <person name="Hou J."/>
            <person name="Wang L."/>
            <person name="Wang M."/>
            <person name="Yang K."/>
            <person name="Cui Y."/>
            <person name="Leung E."/>
            <person name="Nong W."/>
            <person name="Shin S.-K."/>
            <person name="Au S."/>
            <person name="Jeong K.Y."/>
            <person name="Chew F.T."/>
            <person name="Hui J."/>
            <person name="Leung T.F."/>
            <person name="Tungtrongchitr A."/>
            <person name="Zhong N."/>
            <person name="Liu Z."/>
            <person name="Tsui S."/>
        </authorList>
    </citation>
    <scope>NUCLEOTIDE SEQUENCE</scope>
    <source>
        <strain evidence="23">Derf</strain>
        <tissue evidence="23">Whole organism</tissue>
    </source>
</reference>
<feature type="disulfide bond" evidence="18">
    <location>
        <begin position="822"/>
        <end position="880"/>
    </location>
</feature>
<dbReference type="SMART" id="SM00918">
    <property type="entry name" value="Lig_chan-Glu_bd"/>
    <property type="match status" value="1"/>
</dbReference>
<dbReference type="FunFam" id="3.40.190.10:FF:000001">
    <property type="entry name" value="Glutamate receptor ionotropic, kainate 2"/>
    <property type="match status" value="1"/>
</dbReference>
<evidence type="ECO:0000313" key="24">
    <source>
        <dbReference type="Proteomes" id="UP000790347"/>
    </source>
</evidence>
<organism evidence="23 24">
    <name type="scientific">Dermatophagoides farinae</name>
    <name type="common">American house dust mite</name>
    <dbReference type="NCBI Taxonomy" id="6954"/>
    <lineage>
        <taxon>Eukaryota</taxon>
        <taxon>Metazoa</taxon>
        <taxon>Ecdysozoa</taxon>
        <taxon>Arthropoda</taxon>
        <taxon>Chelicerata</taxon>
        <taxon>Arachnida</taxon>
        <taxon>Acari</taxon>
        <taxon>Acariformes</taxon>
        <taxon>Sarcoptiformes</taxon>
        <taxon>Astigmata</taxon>
        <taxon>Psoroptidia</taxon>
        <taxon>Analgoidea</taxon>
        <taxon>Pyroglyphidae</taxon>
        <taxon>Dermatophagoidinae</taxon>
        <taxon>Dermatophagoides</taxon>
    </lineage>
</organism>
<comment type="similarity">
    <text evidence="1">Belongs to the glutamate-gated ion channel (TC 1.A.10.1) family.</text>
</comment>
<feature type="region of interest" description="Disordered" evidence="19">
    <location>
        <begin position="1023"/>
        <end position="1044"/>
    </location>
</feature>
<feature type="region of interest" description="Disordered" evidence="19">
    <location>
        <begin position="1172"/>
        <end position="1255"/>
    </location>
</feature>
<feature type="compositionally biased region" description="Low complexity" evidence="19">
    <location>
        <begin position="1232"/>
        <end position="1255"/>
    </location>
</feature>
<feature type="domain" description="Ionotropic glutamate receptor C-terminal" evidence="21">
    <location>
        <begin position="504"/>
        <end position="873"/>
    </location>
</feature>
<dbReference type="FunFam" id="3.40.190.10:FF:000061">
    <property type="entry name" value="Glutamate receptor, ionotropic kainate"/>
    <property type="match status" value="1"/>
</dbReference>
<keyword evidence="3" id="KW-1003">Cell membrane</keyword>
<evidence type="ECO:0000256" key="7">
    <source>
        <dbReference type="ARBA" id="ARBA00023018"/>
    </source>
</evidence>
<evidence type="ECO:0000256" key="4">
    <source>
        <dbReference type="ARBA" id="ARBA00022692"/>
    </source>
</evidence>